<dbReference type="Proteomes" id="UP001596189">
    <property type="component" value="Unassembled WGS sequence"/>
</dbReference>
<dbReference type="InterPro" id="IPR036163">
    <property type="entry name" value="HMA_dom_sf"/>
</dbReference>
<dbReference type="InterPro" id="IPR017969">
    <property type="entry name" value="Heavy-metal-associated_CS"/>
</dbReference>
<dbReference type="SUPFAM" id="SSF55008">
    <property type="entry name" value="HMA, heavy metal-associated domain"/>
    <property type="match status" value="1"/>
</dbReference>
<organism evidence="3 4">
    <name type="scientific">Angustibacter luteus</name>
    <dbReference type="NCBI Taxonomy" id="658456"/>
    <lineage>
        <taxon>Bacteria</taxon>
        <taxon>Bacillati</taxon>
        <taxon>Actinomycetota</taxon>
        <taxon>Actinomycetes</taxon>
        <taxon>Kineosporiales</taxon>
        <taxon>Kineosporiaceae</taxon>
    </lineage>
</organism>
<dbReference type="EMBL" id="JBHSRD010000003">
    <property type="protein sequence ID" value="MFC6007149.1"/>
    <property type="molecule type" value="Genomic_DNA"/>
</dbReference>
<dbReference type="PROSITE" id="PS01047">
    <property type="entry name" value="HMA_1"/>
    <property type="match status" value="1"/>
</dbReference>
<dbReference type="RefSeq" id="WP_345715953.1">
    <property type="nucleotide sequence ID" value="NZ_BAABFP010000004.1"/>
</dbReference>
<dbReference type="PROSITE" id="PS50846">
    <property type="entry name" value="HMA_2"/>
    <property type="match status" value="1"/>
</dbReference>
<feature type="domain" description="HMA" evidence="2">
    <location>
        <begin position="6"/>
        <end position="75"/>
    </location>
</feature>
<evidence type="ECO:0000313" key="3">
    <source>
        <dbReference type="EMBL" id="MFC6007149.1"/>
    </source>
</evidence>
<evidence type="ECO:0000256" key="1">
    <source>
        <dbReference type="ARBA" id="ARBA00022723"/>
    </source>
</evidence>
<dbReference type="Gene3D" id="3.30.70.100">
    <property type="match status" value="1"/>
</dbReference>
<evidence type="ECO:0000259" key="2">
    <source>
        <dbReference type="PROSITE" id="PS50846"/>
    </source>
</evidence>
<protein>
    <submittedName>
        <fullName evidence="3">Heavy-metal-associated domain-containing protein</fullName>
    </submittedName>
</protein>
<reference evidence="4" key="1">
    <citation type="journal article" date="2019" name="Int. J. Syst. Evol. Microbiol.">
        <title>The Global Catalogue of Microorganisms (GCM) 10K type strain sequencing project: providing services to taxonomists for standard genome sequencing and annotation.</title>
        <authorList>
            <consortium name="The Broad Institute Genomics Platform"/>
            <consortium name="The Broad Institute Genome Sequencing Center for Infectious Disease"/>
            <person name="Wu L."/>
            <person name="Ma J."/>
        </authorList>
    </citation>
    <scope>NUCLEOTIDE SEQUENCE [LARGE SCALE GENOMIC DNA]</scope>
    <source>
        <strain evidence="4">KACC 14249</strain>
    </source>
</reference>
<dbReference type="Pfam" id="PF00403">
    <property type="entry name" value="HMA"/>
    <property type="match status" value="1"/>
</dbReference>
<dbReference type="InterPro" id="IPR006121">
    <property type="entry name" value="HMA_dom"/>
</dbReference>
<keyword evidence="1" id="KW-0479">Metal-binding</keyword>
<proteinExistence type="predicted"/>
<sequence>MSTVTSTSTYAVTGLTCAHCAAAVREELSALPGVTRVDVDLVAGGTSSVTVLGTSEPARADVVAALDEAGDYRLAAR</sequence>
<dbReference type="CDD" id="cd00371">
    <property type="entry name" value="HMA"/>
    <property type="match status" value="1"/>
</dbReference>
<keyword evidence="4" id="KW-1185">Reference proteome</keyword>
<name>A0ABW1JE86_9ACTN</name>
<gene>
    <name evidence="3" type="ORF">ACFQDO_08410</name>
</gene>
<evidence type="ECO:0000313" key="4">
    <source>
        <dbReference type="Proteomes" id="UP001596189"/>
    </source>
</evidence>
<accession>A0ABW1JE86</accession>
<comment type="caution">
    <text evidence="3">The sequence shown here is derived from an EMBL/GenBank/DDBJ whole genome shotgun (WGS) entry which is preliminary data.</text>
</comment>